<dbReference type="GO" id="GO:0032259">
    <property type="term" value="P:methylation"/>
    <property type="evidence" value="ECO:0007669"/>
    <property type="project" value="UniProtKB-KW"/>
</dbReference>
<dbReference type="GO" id="GO:0008168">
    <property type="term" value="F:methyltransferase activity"/>
    <property type="evidence" value="ECO:0007669"/>
    <property type="project" value="UniProtKB-KW"/>
</dbReference>
<dbReference type="EC" id="2.1.-.-" evidence="1"/>
<comment type="caution">
    <text evidence="1">The sequence shown here is derived from an EMBL/GenBank/DDBJ whole genome shotgun (WGS) entry which is preliminary data.</text>
</comment>
<organism evidence="1 2">
    <name type="scientific">Sphaerisporangium dianthi</name>
    <dbReference type="NCBI Taxonomy" id="1436120"/>
    <lineage>
        <taxon>Bacteria</taxon>
        <taxon>Bacillati</taxon>
        <taxon>Actinomycetota</taxon>
        <taxon>Actinomycetes</taxon>
        <taxon>Streptosporangiales</taxon>
        <taxon>Streptosporangiaceae</taxon>
        <taxon>Sphaerisporangium</taxon>
    </lineage>
</organism>
<keyword evidence="1" id="KW-0489">Methyltransferase</keyword>
<accession>A0ABV9CF43</accession>
<dbReference type="RefSeq" id="WP_380840133.1">
    <property type="nucleotide sequence ID" value="NZ_JBHSFP010000006.1"/>
</dbReference>
<keyword evidence="1" id="KW-0808">Transferase</keyword>
<reference evidence="2" key="1">
    <citation type="journal article" date="2019" name="Int. J. Syst. Evol. Microbiol.">
        <title>The Global Catalogue of Microorganisms (GCM) 10K type strain sequencing project: providing services to taxonomists for standard genome sequencing and annotation.</title>
        <authorList>
            <consortium name="The Broad Institute Genomics Platform"/>
            <consortium name="The Broad Institute Genome Sequencing Center for Infectious Disease"/>
            <person name="Wu L."/>
            <person name="Ma J."/>
        </authorList>
    </citation>
    <scope>NUCLEOTIDE SEQUENCE [LARGE SCALE GENOMIC DNA]</scope>
    <source>
        <strain evidence="2">CGMCC 4.7132</strain>
    </source>
</reference>
<dbReference type="Proteomes" id="UP001596004">
    <property type="component" value="Unassembled WGS sequence"/>
</dbReference>
<evidence type="ECO:0000313" key="1">
    <source>
        <dbReference type="EMBL" id="MFC4531511.1"/>
    </source>
</evidence>
<dbReference type="InterPro" id="IPR029063">
    <property type="entry name" value="SAM-dependent_MTases_sf"/>
</dbReference>
<sequence length="238" mass="27104">MSSLPPAGLRPPVLASSRFREHAPHLCNYDRAEVFTFIYETNLWGSSESPSGEGSEFLATETLRTEIPRLMRRLGVRRLLDAPCGDFGWMSKVDLSGIEYLGLDLVQAIVDNNQREHQGRLRRFQCLDIVRDPLPQADIILCRDCLVHLTYKEAREALSNMKESGSTFLLTTTFTQIDRNVDIQTGDWRPLNLMLEPFNFPPPLDLVNERCEEGDGAYADKSLGLWRLSDLLVSSFRR</sequence>
<evidence type="ECO:0000313" key="2">
    <source>
        <dbReference type="Proteomes" id="UP001596004"/>
    </source>
</evidence>
<dbReference type="Gene3D" id="3.40.50.150">
    <property type="entry name" value="Vaccinia Virus protein VP39"/>
    <property type="match status" value="1"/>
</dbReference>
<gene>
    <name evidence="1" type="ORF">ACFO60_12110</name>
</gene>
<dbReference type="SUPFAM" id="SSF53335">
    <property type="entry name" value="S-adenosyl-L-methionine-dependent methyltransferases"/>
    <property type="match status" value="1"/>
</dbReference>
<name>A0ABV9CF43_9ACTN</name>
<proteinExistence type="predicted"/>
<keyword evidence="2" id="KW-1185">Reference proteome</keyword>
<protein>
    <submittedName>
        <fullName evidence="1">Class I SAM-dependent methyltransferase</fullName>
        <ecNumber evidence="1">2.1.-.-</ecNumber>
    </submittedName>
</protein>
<dbReference type="EMBL" id="JBHSFP010000006">
    <property type="protein sequence ID" value="MFC4531511.1"/>
    <property type="molecule type" value="Genomic_DNA"/>
</dbReference>